<evidence type="ECO:0000313" key="3">
    <source>
        <dbReference type="EMBL" id="KAK5981958.1"/>
    </source>
</evidence>
<evidence type="ECO:0000313" key="4">
    <source>
        <dbReference type="Proteomes" id="UP001331761"/>
    </source>
</evidence>
<gene>
    <name evidence="3" type="ORF">GCK32_016594</name>
</gene>
<feature type="region of interest" description="Disordered" evidence="2">
    <location>
        <begin position="1"/>
        <end position="21"/>
    </location>
</feature>
<sequence length="95" mass="10542">MSSETVEKAETRKAEMMERRRSTISALEKMKAAEDGLNSIATSLEATSSSDISLCGAIVELRKSRERLASYETLKKEAERAAEKMLAMDDNVPQE</sequence>
<keyword evidence="4" id="KW-1185">Reference proteome</keyword>
<dbReference type="Proteomes" id="UP001331761">
    <property type="component" value="Unassembled WGS sequence"/>
</dbReference>
<proteinExistence type="predicted"/>
<reference evidence="3 4" key="1">
    <citation type="submission" date="2019-10" db="EMBL/GenBank/DDBJ databases">
        <title>Assembly and Annotation for the nematode Trichostrongylus colubriformis.</title>
        <authorList>
            <person name="Martin J."/>
        </authorList>
    </citation>
    <scope>NUCLEOTIDE SEQUENCE [LARGE SCALE GENOMIC DNA]</scope>
    <source>
        <strain evidence="3">G859</strain>
        <tissue evidence="3">Whole worm</tissue>
    </source>
</reference>
<evidence type="ECO:0008006" key="5">
    <source>
        <dbReference type="Google" id="ProtNLM"/>
    </source>
</evidence>
<feature type="coiled-coil region" evidence="1">
    <location>
        <begin position="61"/>
        <end position="91"/>
    </location>
</feature>
<organism evidence="3 4">
    <name type="scientific">Trichostrongylus colubriformis</name>
    <name type="common">Black scour worm</name>
    <dbReference type="NCBI Taxonomy" id="6319"/>
    <lineage>
        <taxon>Eukaryota</taxon>
        <taxon>Metazoa</taxon>
        <taxon>Ecdysozoa</taxon>
        <taxon>Nematoda</taxon>
        <taxon>Chromadorea</taxon>
        <taxon>Rhabditida</taxon>
        <taxon>Rhabditina</taxon>
        <taxon>Rhabditomorpha</taxon>
        <taxon>Strongyloidea</taxon>
        <taxon>Trichostrongylidae</taxon>
        <taxon>Trichostrongylus</taxon>
    </lineage>
</organism>
<keyword evidence="1" id="KW-0175">Coiled coil</keyword>
<evidence type="ECO:0000256" key="2">
    <source>
        <dbReference type="SAM" id="MobiDB-lite"/>
    </source>
</evidence>
<feature type="non-terminal residue" evidence="3">
    <location>
        <position position="95"/>
    </location>
</feature>
<protein>
    <recommendedName>
        <fullName evidence="5">Tubulin-specific chaperone A</fullName>
    </recommendedName>
</protein>
<comment type="caution">
    <text evidence="3">The sequence shown here is derived from an EMBL/GenBank/DDBJ whole genome shotgun (WGS) entry which is preliminary data.</text>
</comment>
<accession>A0AAN8G6J7</accession>
<dbReference type="EMBL" id="WIXE01005700">
    <property type="protein sequence ID" value="KAK5981958.1"/>
    <property type="molecule type" value="Genomic_DNA"/>
</dbReference>
<name>A0AAN8G6J7_TRICO</name>
<evidence type="ECO:0000256" key="1">
    <source>
        <dbReference type="SAM" id="Coils"/>
    </source>
</evidence>
<dbReference type="AlphaFoldDB" id="A0AAN8G6J7"/>